<keyword evidence="2" id="KW-1185">Reference proteome</keyword>
<reference evidence="1 2" key="1">
    <citation type="journal article" date="2018" name="Nat. Ecol. Evol.">
        <title>Shark genomes provide insights into elasmobranch evolution and the origin of vertebrates.</title>
        <authorList>
            <person name="Hara Y"/>
            <person name="Yamaguchi K"/>
            <person name="Onimaru K"/>
            <person name="Kadota M"/>
            <person name="Koyanagi M"/>
            <person name="Keeley SD"/>
            <person name="Tatsumi K"/>
            <person name="Tanaka K"/>
            <person name="Motone F"/>
            <person name="Kageyama Y"/>
            <person name="Nozu R"/>
            <person name="Adachi N"/>
            <person name="Nishimura O"/>
            <person name="Nakagawa R"/>
            <person name="Tanegashima C"/>
            <person name="Kiyatake I"/>
            <person name="Matsumoto R"/>
            <person name="Murakumo K"/>
            <person name="Nishida K"/>
            <person name="Terakita A"/>
            <person name="Kuratani S"/>
            <person name="Sato K"/>
            <person name="Hyodo S Kuraku.S."/>
        </authorList>
    </citation>
    <scope>NUCLEOTIDE SEQUENCE [LARGE SCALE GENOMIC DNA]</scope>
</reference>
<gene>
    <name evidence="1" type="ORF">scyTo_0022934</name>
</gene>
<evidence type="ECO:0000313" key="2">
    <source>
        <dbReference type="Proteomes" id="UP000288216"/>
    </source>
</evidence>
<sequence>MSFLCGHKNQAKHSTLLGRQDEDTSAMDGDEDSFFIDIIEEDTERLYEKEETGTGQVDNWTIQPMINQTSTFIKMDTGARANVINEADLKKMCIQPDIQPDNQCSLTDYQGAQMKTLGK</sequence>
<protein>
    <submittedName>
        <fullName evidence="1">Uncharacterized protein</fullName>
    </submittedName>
</protein>
<accession>A0A401Q5Z9</accession>
<proteinExistence type="predicted"/>
<evidence type="ECO:0000313" key="1">
    <source>
        <dbReference type="EMBL" id="GCB80782.1"/>
    </source>
</evidence>
<organism evidence="1 2">
    <name type="scientific">Scyliorhinus torazame</name>
    <name type="common">Cloudy catshark</name>
    <name type="synonym">Catulus torazame</name>
    <dbReference type="NCBI Taxonomy" id="75743"/>
    <lineage>
        <taxon>Eukaryota</taxon>
        <taxon>Metazoa</taxon>
        <taxon>Chordata</taxon>
        <taxon>Craniata</taxon>
        <taxon>Vertebrata</taxon>
        <taxon>Chondrichthyes</taxon>
        <taxon>Elasmobranchii</taxon>
        <taxon>Galeomorphii</taxon>
        <taxon>Galeoidea</taxon>
        <taxon>Carcharhiniformes</taxon>
        <taxon>Scyliorhinidae</taxon>
        <taxon>Scyliorhinus</taxon>
    </lineage>
</organism>
<dbReference type="Proteomes" id="UP000288216">
    <property type="component" value="Unassembled WGS sequence"/>
</dbReference>
<name>A0A401Q5Z9_SCYTO</name>
<dbReference type="AlphaFoldDB" id="A0A401Q5Z9"/>
<comment type="caution">
    <text evidence="1">The sequence shown here is derived from an EMBL/GenBank/DDBJ whole genome shotgun (WGS) entry which is preliminary data.</text>
</comment>
<dbReference type="EMBL" id="BFAA01024936">
    <property type="protein sequence ID" value="GCB80782.1"/>
    <property type="molecule type" value="Genomic_DNA"/>
</dbReference>